<evidence type="ECO:0000256" key="8">
    <source>
        <dbReference type="ARBA" id="ARBA00034617"/>
    </source>
</evidence>
<feature type="domain" description="UvrD-like helicase ATP-binding" evidence="13">
    <location>
        <begin position="1048"/>
        <end position="1366"/>
    </location>
</feature>
<dbReference type="InterPro" id="IPR014001">
    <property type="entry name" value="Helicase_ATP-bd"/>
</dbReference>
<comment type="similarity">
    <text evidence="1">Belongs to the helicase family. RecQ subfamily.</text>
</comment>
<dbReference type="Gene3D" id="3.40.50.300">
    <property type="entry name" value="P-loop containing nucleotide triphosphate hydrolases"/>
    <property type="match status" value="4"/>
</dbReference>
<dbReference type="InterPro" id="IPR004589">
    <property type="entry name" value="DNA_helicase_ATP-dep_RecQ"/>
</dbReference>
<evidence type="ECO:0000259" key="12">
    <source>
        <dbReference type="PROSITE" id="PS51194"/>
    </source>
</evidence>
<evidence type="ECO:0000259" key="11">
    <source>
        <dbReference type="PROSITE" id="PS51192"/>
    </source>
</evidence>
<dbReference type="RefSeq" id="WP_186929743.1">
    <property type="nucleotide sequence ID" value="NZ_JACOOJ010000013.1"/>
</dbReference>
<dbReference type="Pfam" id="PF13361">
    <property type="entry name" value="UvrD_C"/>
    <property type="match status" value="2"/>
</dbReference>
<dbReference type="InterPro" id="IPR027417">
    <property type="entry name" value="P-loop_NTPase"/>
</dbReference>
<dbReference type="EMBL" id="JACOOJ010000013">
    <property type="protein sequence ID" value="MBC5632991.1"/>
    <property type="molecule type" value="Genomic_DNA"/>
</dbReference>
<comment type="catalytic activity">
    <reaction evidence="8">
        <text>Couples ATP hydrolysis with the unwinding of duplex DNA by translocating in the 3'-5' direction.</text>
        <dbReference type="EC" id="5.6.2.4"/>
    </reaction>
</comment>
<dbReference type="SUPFAM" id="SSF53098">
    <property type="entry name" value="Ribonuclease H-like"/>
    <property type="match status" value="1"/>
</dbReference>
<evidence type="ECO:0000256" key="4">
    <source>
        <dbReference type="ARBA" id="ARBA00022806"/>
    </source>
</evidence>
<comment type="caution">
    <text evidence="14">The sequence shown here is derived from an EMBL/GenBank/DDBJ whole genome shotgun (WGS) entry which is preliminary data.</text>
</comment>
<dbReference type="PANTHER" id="PTHR13710:SF105">
    <property type="entry name" value="ATP-DEPENDENT DNA HELICASE Q1"/>
    <property type="match status" value="1"/>
</dbReference>
<dbReference type="GO" id="GO:0016787">
    <property type="term" value="F:hydrolase activity"/>
    <property type="evidence" value="ECO:0007669"/>
    <property type="project" value="UniProtKB-KW"/>
</dbReference>
<feature type="domain" description="Helicase C-terminal" evidence="12">
    <location>
        <begin position="466"/>
        <end position="630"/>
    </location>
</feature>
<protein>
    <recommendedName>
        <fullName evidence="9">DNA 3'-5' helicase</fullName>
        <ecNumber evidence="9">5.6.2.4</ecNumber>
    </recommendedName>
</protein>
<dbReference type="PANTHER" id="PTHR13710">
    <property type="entry name" value="DNA HELICASE RECQ FAMILY MEMBER"/>
    <property type="match status" value="1"/>
</dbReference>
<keyword evidence="5 10" id="KW-0067">ATP-binding</keyword>
<dbReference type="Pfam" id="PF00271">
    <property type="entry name" value="Helicase_C"/>
    <property type="match status" value="1"/>
</dbReference>
<dbReference type="NCBIfam" id="TIGR00614">
    <property type="entry name" value="recQ_fam"/>
    <property type="match status" value="1"/>
</dbReference>
<dbReference type="CDD" id="cd17932">
    <property type="entry name" value="DEXQc_UvrD"/>
    <property type="match status" value="1"/>
</dbReference>
<dbReference type="SMART" id="SM00487">
    <property type="entry name" value="DEXDc"/>
    <property type="match status" value="1"/>
</dbReference>
<evidence type="ECO:0000313" key="14">
    <source>
        <dbReference type="EMBL" id="MBC5632991.1"/>
    </source>
</evidence>
<evidence type="ECO:0000256" key="1">
    <source>
        <dbReference type="ARBA" id="ARBA00005446"/>
    </source>
</evidence>
<evidence type="ECO:0000256" key="3">
    <source>
        <dbReference type="ARBA" id="ARBA00022801"/>
    </source>
</evidence>
<name>A0ABR7DNJ6_9BACT</name>
<feature type="binding site" evidence="10">
    <location>
        <begin position="1069"/>
        <end position="1076"/>
    </location>
    <ligand>
        <name>ATP</name>
        <dbReference type="ChEBI" id="CHEBI:30616"/>
    </ligand>
</feature>
<evidence type="ECO:0000256" key="6">
    <source>
        <dbReference type="ARBA" id="ARBA00023125"/>
    </source>
</evidence>
<dbReference type="GO" id="GO:0003678">
    <property type="term" value="F:DNA helicase activity"/>
    <property type="evidence" value="ECO:0007669"/>
    <property type="project" value="UniProtKB-EC"/>
</dbReference>
<dbReference type="EC" id="5.6.2.4" evidence="9"/>
<keyword evidence="6" id="KW-0238">DNA-binding</keyword>
<dbReference type="InterPro" id="IPR012337">
    <property type="entry name" value="RNaseH-like_sf"/>
</dbReference>
<evidence type="ECO:0000313" key="15">
    <source>
        <dbReference type="Proteomes" id="UP000651475"/>
    </source>
</evidence>
<evidence type="ECO:0000256" key="9">
    <source>
        <dbReference type="ARBA" id="ARBA00034808"/>
    </source>
</evidence>
<proteinExistence type="inferred from homology"/>
<gene>
    <name evidence="14" type="ORF">H8S65_09445</name>
</gene>
<evidence type="ECO:0000256" key="7">
    <source>
        <dbReference type="ARBA" id="ARBA00023235"/>
    </source>
</evidence>
<accession>A0ABR7DNJ6</accession>
<keyword evidence="15" id="KW-1185">Reference proteome</keyword>
<evidence type="ECO:0000256" key="2">
    <source>
        <dbReference type="ARBA" id="ARBA00022741"/>
    </source>
</evidence>
<evidence type="ECO:0000256" key="10">
    <source>
        <dbReference type="PROSITE-ProRule" id="PRU00560"/>
    </source>
</evidence>
<dbReference type="Proteomes" id="UP000651475">
    <property type="component" value="Unassembled WGS sequence"/>
</dbReference>
<dbReference type="Gene3D" id="3.30.420.10">
    <property type="entry name" value="Ribonuclease H-like superfamily/Ribonuclease H"/>
    <property type="match status" value="1"/>
</dbReference>
<dbReference type="PROSITE" id="PS51192">
    <property type="entry name" value="HELICASE_ATP_BIND_1"/>
    <property type="match status" value="1"/>
</dbReference>
<feature type="domain" description="Helicase ATP-binding" evidence="11">
    <location>
        <begin position="273"/>
        <end position="453"/>
    </location>
</feature>
<dbReference type="PROSITE" id="PS51198">
    <property type="entry name" value="UVRD_HELICASE_ATP_BIND"/>
    <property type="match status" value="1"/>
</dbReference>
<keyword evidence="3 10" id="KW-0378">Hydrolase</keyword>
<keyword evidence="4 10" id="KW-0347">Helicase</keyword>
<dbReference type="InterPro" id="IPR001650">
    <property type="entry name" value="Helicase_C-like"/>
</dbReference>
<dbReference type="InterPro" id="IPR014016">
    <property type="entry name" value="UvrD-like_ATP-bd"/>
</dbReference>
<keyword evidence="2 10" id="KW-0547">Nucleotide-binding</keyword>
<keyword evidence="7" id="KW-0413">Isomerase</keyword>
<organism evidence="14 15">
    <name type="scientific">Parabacteroides hominis</name>
    <dbReference type="NCBI Taxonomy" id="2763057"/>
    <lineage>
        <taxon>Bacteria</taxon>
        <taxon>Pseudomonadati</taxon>
        <taxon>Bacteroidota</taxon>
        <taxon>Bacteroidia</taxon>
        <taxon>Bacteroidales</taxon>
        <taxon>Tannerellaceae</taxon>
        <taxon>Parabacteroides</taxon>
    </lineage>
</organism>
<dbReference type="PROSITE" id="PS51194">
    <property type="entry name" value="HELICASE_CTER"/>
    <property type="match status" value="1"/>
</dbReference>
<dbReference type="SUPFAM" id="SSF52540">
    <property type="entry name" value="P-loop containing nucleoside triphosphate hydrolases"/>
    <property type="match status" value="2"/>
</dbReference>
<dbReference type="InterPro" id="IPR036397">
    <property type="entry name" value="RNaseH_sf"/>
</dbReference>
<dbReference type="SMART" id="SM00490">
    <property type="entry name" value="HELICc"/>
    <property type="match status" value="1"/>
</dbReference>
<dbReference type="InterPro" id="IPR011545">
    <property type="entry name" value="DEAD/DEAH_box_helicase_dom"/>
</dbReference>
<dbReference type="Pfam" id="PF00270">
    <property type="entry name" value="DEAD"/>
    <property type="match status" value="1"/>
</dbReference>
<evidence type="ECO:0000256" key="5">
    <source>
        <dbReference type="ARBA" id="ARBA00022840"/>
    </source>
</evidence>
<dbReference type="Pfam" id="PF00580">
    <property type="entry name" value="UvrD-helicase"/>
    <property type="match status" value="2"/>
</dbReference>
<sequence>MKDITFVDLEVTLNTCRVLDIGAIRSDRTPFHENSFDNLLLFLHQVPYIGGHNILKHDLFYLKPQFEKAGYRQPKVIDTLYLSSLLFPENQHHQLLKDDKLQADKPNNPVNDSLKSLVLFEEEQNAFERLDSMRKIIYYGLLHDTDEFGSFFDYIDYAPDIPDDFPGIILKRFDKEICISSPLAELIASYPVELAYSLSLIGCWDSNSAIPLWVLHNYPKVGWVMERLRDTPCENNKCAYCKGAFNSKEGLKHFFKYDSFRTYEGEDLQQKAVEAAIREESLLAVFPTGGGKSITFQVPALMSGKRVKGLTVVISPLQSLMKDQVDNLWKNEIMDVVTINGMLDPVERAHAIQRVEEGSVSMLYISPESLRSKTIERLLVGRKVVRFVIDEAHCFSAWGQDFRVDYLYIGDFIRLLQEQKGGKQAIPVSCFTATAKQNVIEDIKDYFFEKLNIRFKTFCSGSTRKNLKYKVFKVENEDAKYELLRSIIEEHDCPAIVYVSRISTATKVAMRLLRDGFSAGTFHGKMETRMKTSNQNDFIANKIRIMVATSAFGMGVDKKNVGLVVHYEISDSLENYVQEAGRAGRDEAIEADCYVLFNEEDLDKHFFLLNQTKLRMKEIQQVWKAIKELTGSRISLSALELARKAGWDENIQDVETRVTTAIAALEEAGYIRRGQNNPCVFADSILAKTAQEAIDRIIASPRFNGSQEEEAIRIIKKLISTRSRKHANGEIPESRIDYISDHLGISRQEVILVIRLLREENILADACDLTAYIKKGENSNRSLETVRLYNRLDEFLLSVFTTEAQSFNLKELREEAEIETGKNISPDKLSRLLNFWSEKNWIKRIYLDNARNHVTIARTGSVLDLEELTEGRHLLSDFIIHYLFEKTKQSGEQEQSENVLVEFSVLELKEAYERDARKQLFGHVIRMEDIEDALLYLSRIGALQIEGGFLVLYNRLQIDRLVLNNKMQYKQDDYHKLELFYANKIQQINIVGEYVRKMLSGNSDALEFVDDYFQLNYSSFLQKYFPGKRRDEINRKMTNTKLQRLLGELSETQLEIVKDDRPGSIVVMAGPGSGKTRVLVHKLAYLLLEEDVKHEQLLMLTFSRAAASEFRQRLQDLIGTAAGYVEIKTFHSYCFDLLGLQGSLEKSSSVIADAVEKIDNGEVEINRITKTVLVIDEAQDMTEDEFALVEALIRKNEDLKVIAVGDDDQNIYSFRRSDSRYMRKLVDEYGARTHDLLVNFRSKKRLIGFANRFLETIPGRMKQSRIISHDQDEGEIRIAQYQSPNMIIPLVQDICETPLTGTTCVLTQTNEEAIQVACLLKEKRMPVRLIQSNDGFRLCDMDEMRFFNRVLGLQTRVHLIDEARWIEAKQAIKNEYCEAASWEICRGIIQNFEQLYSRKYRSDWETYLFESKLEDFYAVRGETIIVSTIHKAKGKEFDNVFLLLNDNRNLSEDCQPVTDEKKREIYVALTRAKNQLSIHLNSYYPEIFGNEEEIVRFDKAYYPTPERLPFLLTHRDVWLDFFKDARRQESIGNLKSGMPLRLTEGGCCDSSDEEIVHFSKSFKKVIEKWQDKGYEPKEARVNFIVHWKKQGKEEEEVKVLLPEIVLVKVRNLNVLEFPDF</sequence>
<dbReference type="InterPro" id="IPR014017">
    <property type="entry name" value="DNA_helicase_UvrD-like_C"/>
</dbReference>
<reference evidence="14 15" key="1">
    <citation type="submission" date="2020-08" db="EMBL/GenBank/DDBJ databases">
        <title>Genome public.</title>
        <authorList>
            <person name="Liu C."/>
            <person name="Sun Q."/>
        </authorList>
    </citation>
    <scope>NUCLEOTIDE SEQUENCE [LARGE SCALE GENOMIC DNA]</scope>
    <source>
        <strain evidence="14 15">NSJ-79</strain>
    </source>
</reference>
<evidence type="ECO:0000259" key="13">
    <source>
        <dbReference type="PROSITE" id="PS51198"/>
    </source>
</evidence>